<dbReference type="NCBIfam" id="TIGR01620">
    <property type="entry name" value="hyp_HI0043"/>
    <property type="match status" value="1"/>
</dbReference>
<evidence type="ECO:0000256" key="6">
    <source>
        <dbReference type="ARBA" id="ARBA00022989"/>
    </source>
</evidence>
<sequence length="349" mass="38595">MNDSKDNQLKAQKIYTQTLEDKPRMHTSELTIQRQFDDKDTFITAKEQVDEANVDIEKNLERIIQPPKRKRFLAGGLLSVFTVLIAWQSLDSLYTSIQMDDWLSVGWAGFVAILASLGVIAIGKELWLLKRLRQQLSTQDKAECLITNNSVGQGKAFCQSLAKGARVAPTSPSYVRWQQALNESHSDSEIIEMYDAIVVGEQDKEATKIVTQYSTESAALVAISPLAVADMLLVAWRSFKMIDSLAEIYGVELGYLSRLKLFKSILINMALVGVSELAIDASVDLLSMDLAGKISARAGQGLGVGILTARLGLKAMALLRPTTWHSERQVKLGAIRKRIVEKIAALTIK</sequence>
<dbReference type="PANTHER" id="PTHR39342">
    <property type="entry name" value="UPF0283 MEMBRANE PROTEIN YCJF"/>
    <property type="match status" value="1"/>
</dbReference>
<comment type="caution">
    <text evidence="9">The sequence shown here is derived from an EMBL/GenBank/DDBJ whole genome shotgun (WGS) entry which is preliminary data.</text>
</comment>
<comment type="similarity">
    <text evidence="2">Belongs to the UPF0283 family.</text>
</comment>
<dbReference type="AlphaFoldDB" id="A0A7Y4A1R4"/>
<dbReference type="Pfam" id="PF05128">
    <property type="entry name" value="DUF697"/>
    <property type="match status" value="1"/>
</dbReference>
<evidence type="ECO:0000256" key="8">
    <source>
        <dbReference type="SAM" id="Phobius"/>
    </source>
</evidence>
<gene>
    <name evidence="9" type="ORF">F0225_13030</name>
</gene>
<evidence type="ECO:0000256" key="4">
    <source>
        <dbReference type="ARBA" id="ARBA00022519"/>
    </source>
</evidence>
<evidence type="ECO:0000313" key="10">
    <source>
        <dbReference type="Proteomes" id="UP000565719"/>
    </source>
</evidence>
<dbReference type="Proteomes" id="UP000565719">
    <property type="component" value="Unassembled WGS sequence"/>
</dbReference>
<protein>
    <submittedName>
        <fullName evidence="9">TIGR01620 family protein</fullName>
    </submittedName>
</protein>
<organism evidence="9 10">
    <name type="scientific">Vibrio pectenicida</name>
    <dbReference type="NCBI Taxonomy" id="62763"/>
    <lineage>
        <taxon>Bacteria</taxon>
        <taxon>Pseudomonadati</taxon>
        <taxon>Pseudomonadota</taxon>
        <taxon>Gammaproteobacteria</taxon>
        <taxon>Vibrionales</taxon>
        <taxon>Vibrionaceae</taxon>
        <taxon>Vibrio</taxon>
    </lineage>
</organism>
<evidence type="ECO:0000313" key="9">
    <source>
        <dbReference type="EMBL" id="NOH72254.1"/>
    </source>
</evidence>
<dbReference type="InterPro" id="IPR006507">
    <property type="entry name" value="UPF0283"/>
</dbReference>
<dbReference type="RefSeq" id="WP_171361441.1">
    <property type="nucleotide sequence ID" value="NZ_VTXC01000035.1"/>
</dbReference>
<name>A0A7Y4A1R4_9VIBR</name>
<evidence type="ECO:0000256" key="1">
    <source>
        <dbReference type="ARBA" id="ARBA00004429"/>
    </source>
</evidence>
<dbReference type="PANTHER" id="PTHR39342:SF1">
    <property type="entry name" value="UPF0283 MEMBRANE PROTEIN YCJF"/>
    <property type="match status" value="1"/>
</dbReference>
<evidence type="ECO:0000256" key="3">
    <source>
        <dbReference type="ARBA" id="ARBA00022475"/>
    </source>
</evidence>
<accession>A0A7Y4A1R4</accession>
<proteinExistence type="inferred from homology"/>
<feature type="transmembrane region" description="Helical" evidence="8">
    <location>
        <begin position="102"/>
        <end position="123"/>
    </location>
</feature>
<keyword evidence="7 8" id="KW-0472">Membrane</keyword>
<keyword evidence="4" id="KW-0997">Cell inner membrane</keyword>
<dbReference type="EMBL" id="VTXC01000035">
    <property type="protein sequence ID" value="NOH72254.1"/>
    <property type="molecule type" value="Genomic_DNA"/>
</dbReference>
<dbReference type="InterPro" id="IPR021147">
    <property type="entry name" value="DUF697"/>
</dbReference>
<evidence type="ECO:0000256" key="2">
    <source>
        <dbReference type="ARBA" id="ARBA00008255"/>
    </source>
</evidence>
<evidence type="ECO:0000256" key="7">
    <source>
        <dbReference type="ARBA" id="ARBA00023136"/>
    </source>
</evidence>
<feature type="transmembrane region" description="Helical" evidence="8">
    <location>
        <begin position="72"/>
        <end position="90"/>
    </location>
</feature>
<dbReference type="GO" id="GO:0005886">
    <property type="term" value="C:plasma membrane"/>
    <property type="evidence" value="ECO:0007669"/>
    <property type="project" value="UniProtKB-SubCell"/>
</dbReference>
<reference evidence="9 10" key="1">
    <citation type="submission" date="2019-09" db="EMBL/GenBank/DDBJ databases">
        <title>Draft genome sequencing and comparative genomics of hatchery-associated Vibrios.</title>
        <authorList>
            <person name="Kehlet-Delgado H."/>
            <person name="Mueller R.S."/>
        </authorList>
    </citation>
    <scope>NUCLEOTIDE SEQUENCE [LARGE SCALE GENOMIC DNA]</scope>
    <source>
        <strain evidence="9 10">99-46-Y</strain>
    </source>
</reference>
<keyword evidence="6 8" id="KW-1133">Transmembrane helix</keyword>
<comment type="subcellular location">
    <subcellularLocation>
        <location evidence="1">Cell inner membrane</location>
        <topology evidence="1">Multi-pass membrane protein</topology>
    </subcellularLocation>
</comment>
<keyword evidence="3" id="KW-1003">Cell membrane</keyword>
<keyword evidence="5 8" id="KW-0812">Transmembrane</keyword>
<evidence type="ECO:0000256" key="5">
    <source>
        <dbReference type="ARBA" id="ARBA00022692"/>
    </source>
</evidence>